<dbReference type="EMBL" id="CP035758">
    <property type="protein sequence ID" value="QBD78721.1"/>
    <property type="molecule type" value="Genomic_DNA"/>
</dbReference>
<proteinExistence type="predicted"/>
<dbReference type="Gene3D" id="1.20.120.450">
    <property type="entry name" value="dinb family like domain"/>
    <property type="match status" value="1"/>
</dbReference>
<dbReference type="SUPFAM" id="SSF109854">
    <property type="entry name" value="DinB/YfiT-like putative metalloenzymes"/>
    <property type="match status" value="1"/>
</dbReference>
<keyword evidence="3" id="KW-1185">Reference proteome</keyword>
<evidence type="ECO:0000313" key="3">
    <source>
        <dbReference type="Proteomes" id="UP000290365"/>
    </source>
</evidence>
<feature type="domain" description="DinB-like" evidence="1">
    <location>
        <begin position="61"/>
        <end position="203"/>
    </location>
</feature>
<dbReference type="OrthoDB" id="156467at2"/>
<dbReference type="Pfam" id="PF12867">
    <property type="entry name" value="DinB_2"/>
    <property type="match status" value="1"/>
</dbReference>
<dbReference type="Proteomes" id="UP000290365">
    <property type="component" value="Chromosome"/>
</dbReference>
<organism evidence="2 3">
    <name type="scientific">Ktedonosporobacter rubrisoli</name>
    <dbReference type="NCBI Taxonomy" id="2509675"/>
    <lineage>
        <taxon>Bacteria</taxon>
        <taxon>Bacillati</taxon>
        <taxon>Chloroflexota</taxon>
        <taxon>Ktedonobacteria</taxon>
        <taxon>Ktedonobacterales</taxon>
        <taxon>Ktedonosporobacteraceae</taxon>
        <taxon>Ktedonosporobacter</taxon>
    </lineage>
</organism>
<dbReference type="KEGG" id="kbs:EPA93_23150"/>
<dbReference type="InterPro" id="IPR034660">
    <property type="entry name" value="DinB/YfiT-like"/>
</dbReference>
<dbReference type="InterPro" id="IPR024775">
    <property type="entry name" value="DinB-like"/>
</dbReference>
<dbReference type="AlphaFoldDB" id="A0A4V0YZ73"/>
<evidence type="ECO:0000259" key="1">
    <source>
        <dbReference type="Pfam" id="PF12867"/>
    </source>
</evidence>
<name>A0A4V0YZ73_KTERU</name>
<dbReference type="RefSeq" id="WP_129889774.1">
    <property type="nucleotide sequence ID" value="NZ_CP035758.1"/>
</dbReference>
<accession>A0A4V0YZ73</accession>
<protein>
    <submittedName>
        <fullName evidence="2">DinB family protein</fullName>
    </submittedName>
</protein>
<gene>
    <name evidence="2" type="ORF">EPA93_23150</name>
</gene>
<reference evidence="2 3" key="1">
    <citation type="submission" date="2019-01" db="EMBL/GenBank/DDBJ databases">
        <title>Ktedonosporobacter rubrisoli SCAWS-G2.</title>
        <authorList>
            <person name="Huang Y."/>
            <person name="Yan B."/>
        </authorList>
    </citation>
    <scope>NUCLEOTIDE SEQUENCE [LARGE SCALE GENOMIC DNA]</scope>
    <source>
        <strain evidence="2 3">SCAWS-G2</strain>
    </source>
</reference>
<evidence type="ECO:0000313" key="2">
    <source>
        <dbReference type="EMBL" id="QBD78721.1"/>
    </source>
</evidence>
<sequence>MISAFGKQWGPTREQVSVVEGRLAGTNERKRKKLASSITSMGIQLHVTVKEEVFMSTTDILEKSHTLALQSIEGLPEAEWDVPGVCGDWSVKDILAHLATYEKLLVEVFKTFSGAPPGAYIARCRADQQAFNAAEVEARKYLTAQQVENEYNEGQIQSTALLAKIPAEMLQKTGTLSWYDPNSCLADFLQMIYQHTSEHCSQIALFRERRHV</sequence>